<keyword evidence="1" id="KW-0949">S-adenosyl-L-methionine</keyword>
<dbReference type="Proteomes" id="UP000216411">
    <property type="component" value="Unassembled WGS sequence"/>
</dbReference>
<evidence type="ECO:0000259" key="5">
    <source>
        <dbReference type="PROSITE" id="PS51918"/>
    </source>
</evidence>
<protein>
    <submittedName>
        <fullName evidence="6">Radical SAM protein</fullName>
    </submittedName>
</protein>
<evidence type="ECO:0000313" key="6">
    <source>
        <dbReference type="EMBL" id="RDY30269.1"/>
    </source>
</evidence>
<reference evidence="6 7" key="1">
    <citation type="journal article" date="2017" name="Genome Announc.">
        <title>Draft Genome Sequence of a Sporulating and Motile Strain of Lachnotalea glycerini Isolated from Water in Quebec City, Canada.</title>
        <authorList>
            <person name="Maheux A.F."/>
            <person name="Boudreau D.K."/>
            <person name="Berube E."/>
            <person name="Boissinot M."/>
            <person name="Raymond F."/>
            <person name="Brodeur S."/>
            <person name="Corbeil J."/>
            <person name="Isabel S."/>
            <person name="Omar R.F."/>
            <person name="Bergeron M.G."/>
        </authorList>
    </citation>
    <scope>NUCLEOTIDE SEQUENCE [LARGE SCALE GENOMIC DNA]</scope>
    <source>
        <strain evidence="6 7">CCRI-19302</strain>
    </source>
</reference>
<name>A0A371JBY4_9FIRM</name>
<dbReference type="RefSeq" id="WP_094378618.1">
    <property type="nucleotide sequence ID" value="NZ_NOKA02000042.1"/>
</dbReference>
<dbReference type="SFLD" id="SFLDG01067">
    <property type="entry name" value="SPASM/twitch_domain_containing"/>
    <property type="match status" value="1"/>
</dbReference>
<dbReference type="GO" id="GO:0003824">
    <property type="term" value="F:catalytic activity"/>
    <property type="evidence" value="ECO:0007669"/>
    <property type="project" value="InterPro"/>
</dbReference>
<dbReference type="SFLD" id="SFLDS00029">
    <property type="entry name" value="Radical_SAM"/>
    <property type="match status" value="1"/>
</dbReference>
<dbReference type="InterPro" id="IPR007197">
    <property type="entry name" value="rSAM"/>
</dbReference>
<dbReference type="GO" id="GO:0051536">
    <property type="term" value="F:iron-sulfur cluster binding"/>
    <property type="evidence" value="ECO:0007669"/>
    <property type="project" value="UniProtKB-KW"/>
</dbReference>
<dbReference type="InterPro" id="IPR023885">
    <property type="entry name" value="4Fe4S-binding_SPASM_dom"/>
</dbReference>
<organism evidence="6 7">
    <name type="scientific">Lachnotalea glycerini</name>
    <dbReference type="NCBI Taxonomy" id="1763509"/>
    <lineage>
        <taxon>Bacteria</taxon>
        <taxon>Bacillati</taxon>
        <taxon>Bacillota</taxon>
        <taxon>Clostridia</taxon>
        <taxon>Lachnospirales</taxon>
        <taxon>Lachnospiraceae</taxon>
        <taxon>Lachnotalea</taxon>
    </lineage>
</organism>
<dbReference type="SUPFAM" id="SSF102114">
    <property type="entry name" value="Radical SAM enzymes"/>
    <property type="match status" value="1"/>
</dbReference>
<dbReference type="GO" id="GO:0046872">
    <property type="term" value="F:metal ion binding"/>
    <property type="evidence" value="ECO:0007669"/>
    <property type="project" value="UniProtKB-KW"/>
</dbReference>
<gene>
    <name evidence="6" type="ORF">CG710_015475</name>
</gene>
<evidence type="ECO:0000313" key="7">
    <source>
        <dbReference type="Proteomes" id="UP000216411"/>
    </source>
</evidence>
<dbReference type="InterPro" id="IPR050377">
    <property type="entry name" value="Radical_SAM_PqqE_MftC-like"/>
</dbReference>
<dbReference type="InterPro" id="IPR013785">
    <property type="entry name" value="Aldolase_TIM"/>
</dbReference>
<dbReference type="Pfam" id="PF13186">
    <property type="entry name" value="SPASM"/>
    <property type="match status" value="1"/>
</dbReference>
<dbReference type="CDD" id="cd01335">
    <property type="entry name" value="Radical_SAM"/>
    <property type="match status" value="1"/>
</dbReference>
<accession>A0A371JBY4</accession>
<keyword evidence="3" id="KW-0408">Iron</keyword>
<dbReference type="Gene3D" id="3.20.20.70">
    <property type="entry name" value="Aldolase class I"/>
    <property type="match status" value="1"/>
</dbReference>
<sequence>MNDLDGIKTIEFGKRTILIDLNNDICISVNTQYMQACDMTDPDNDIIRLMERQKRIYNEHKRQNTVNTVYLFITNQCNLACEFCSIRSNKKEQLVFSELSLELLYKYIIPFINKVNPRRIIISGGEPFIHSNVLEFIEYLSKNVEAQISIQSNGLLLNNNTISKLVGKVNNIEISTAHFKNYDMLEYFINSIRKAAMDIVLSFVFDNNLQELYRILDITARYNIDLLVNFIAPTGSALDDNIEIMNSDKKIDLFKQMAKYIVQKNYLDTKLVNLFFRQIRVQKSCGGLGKALVVYPDGNVYICHSLAHKELSVGNIRTNNINTLLSNWKTLLKEKSIKEIFSVDYKKYCSDCKVKYLCGGGCGAEIYHGAILDCNFKKAMLIYNLLFYNPNNNSAENLKTFIQFCETKEYMKDIYS</sequence>
<feature type="domain" description="Radical SAM core" evidence="5">
    <location>
        <begin position="63"/>
        <end position="264"/>
    </location>
</feature>
<keyword evidence="4" id="KW-0411">Iron-sulfur</keyword>
<dbReference type="InterPro" id="IPR058240">
    <property type="entry name" value="rSAM_sf"/>
</dbReference>
<evidence type="ECO:0000256" key="1">
    <source>
        <dbReference type="ARBA" id="ARBA00022691"/>
    </source>
</evidence>
<dbReference type="PANTHER" id="PTHR11228:SF7">
    <property type="entry name" value="PQQA PEPTIDE CYCLASE"/>
    <property type="match status" value="1"/>
</dbReference>
<dbReference type="PANTHER" id="PTHR11228">
    <property type="entry name" value="RADICAL SAM DOMAIN PROTEIN"/>
    <property type="match status" value="1"/>
</dbReference>
<evidence type="ECO:0000256" key="3">
    <source>
        <dbReference type="ARBA" id="ARBA00023004"/>
    </source>
</evidence>
<dbReference type="PROSITE" id="PS51918">
    <property type="entry name" value="RADICAL_SAM"/>
    <property type="match status" value="1"/>
</dbReference>
<proteinExistence type="predicted"/>
<dbReference type="Pfam" id="PF04055">
    <property type="entry name" value="Radical_SAM"/>
    <property type="match status" value="1"/>
</dbReference>
<comment type="caution">
    <text evidence="6">The sequence shown here is derived from an EMBL/GenBank/DDBJ whole genome shotgun (WGS) entry which is preliminary data.</text>
</comment>
<evidence type="ECO:0000256" key="2">
    <source>
        <dbReference type="ARBA" id="ARBA00022723"/>
    </source>
</evidence>
<evidence type="ECO:0000256" key="4">
    <source>
        <dbReference type="ARBA" id="ARBA00023014"/>
    </source>
</evidence>
<keyword evidence="7" id="KW-1185">Reference proteome</keyword>
<keyword evidence="2" id="KW-0479">Metal-binding</keyword>
<dbReference type="EMBL" id="NOKA02000042">
    <property type="protein sequence ID" value="RDY30269.1"/>
    <property type="molecule type" value="Genomic_DNA"/>
</dbReference>
<dbReference type="NCBIfam" id="TIGR04085">
    <property type="entry name" value="rSAM_more_4Fe4S"/>
    <property type="match status" value="1"/>
</dbReference>
<dbReference type="OrthoDB" id="9810775at2"/>
<dbReference type="AlphaFoldDB" id="A0A371JBY4"/>